<dbReference type="Ensembl" id="ENSOABT00000035713.2">
    <property type="protein sequence ID" value="ENSOABP00000034748.1"/>
    <property type="gene ID" value="ENSOABG00000015994.2"/>
</dbReference>
<evidence type="ECO:0000313" key="2">
    <source>
        <dbReference type="Proteomes" id="UP000472276"/>
    </source>
</evidence>
<sequence length="71" mass="8040">MTFPRLMEMPSFALSPVAPVLFNLSEPARSTKWNLAVRVSNSSISESLARRLSVALSWTKMERKVNKQNCE</sequence>
<dbReference type="OMA" id="MEMPSFA"/>
<organism evidence="1 2">
    <name type="scientific">Oreochromis aureus</name>
    <name type="common">Israeli tilapia</name>
    <name type="synonym">Chromis aureus</name>
    <dbReference type="NCBI Taxonomy" id="47969"/>
    <lineage>
        <taxon>Eukaryota</taxon>
        <taxon>Metazoa</taxon>
        <taxon>Chordata</taxon>
        <taxon>Craniata</taxon>
        <taxon>Vertebrata</taxon>
        <taxon>Euteleostomi</taxon>
        <taxon>Actinopterygii</taxon>
        <taxon>Neopterygii</taxon>
        <taxon>Teleostei</taxon>
        <taxon>Neoteleostei</taxon>
        <taxon>Acanthomorphata</taxon>
        <taxon>Ovalentaria</taxon>
        <taxon>Cichlomorphae</taxon>
        <taxon>Cichliformes</taxon>
        <taxon>Cichlidae</taxon>
        <taxon>African cichlids</taxon>
        <taxon>Pseudocrenilabrinae</taxon>
        <taxon>Oreochromini</taxon>
        <taxon>Oreochromis</taxon>
    </lineage>
</organism>
<reference evidence="1" key="2">
    <citation type="submission" date="2025-09" db="UniProtKB">
        <authorList>
            <consortium name="Ensembl"/>
        </authorList>
    </citation>
    <scope>IDENTIFICATION</scope>
</reference>
<evidence type="ECO:0000313" key="1">
    <source>
        <dbReference type="Ensembl" id="ENSOABP00000034748.1"/>
    </source>
</evidence>
<proteinExistence type="predicted"/>
<protein>
    <submittedName>
        <fullName evidence="1">Uncharacterized protein</fullName>
    </submittedName>
</protein>
<keyword evidence="2" id="KW-1185">Reference proteome</keyword>
<dbReference type="Proteomes" id="UP000472276">
    <property type="component" value="Unassembled WGS sequence"/>
</dbReference>
<name>A0A668U783_OREAU</name>
<reference evidence="1" key="1">
    <citation type="submission" date="2025-08" db="UniProtKB">
        <authorList>
            <consortium name="Ensembl"/>
        </authorList>
    </citation>
    <scope>IDENTIFICATION</scope>
</reference>
<accession>A0A668U783</accession>
<dbReference type="AlphaFoldDB" id="A0A668U783"/>